<dbReference type="AlphaFoldDB" id="A0AA38RL73"/>
<comment type="caution">
    <text evidence="4">The sequence shown here is derived from an EMBL/GenBank/DDBJ whole genome shotgun (WGS) entry which is preliminary data.</text>
</comment>
<evidence type="ECO:0000259" key="3">
    <source>
        <dbReference type="PROSITE" id="PS50048"/>
    </source>
</evidence>
<feature type="domain" description="Zn(2)-C6 fungal-type" evidence="3">
    <location>
        <begin position="102"/>
        <end position="132"/>
    </location>
</feature>
<evidence type="ECO:0000313" key="5">
    <source>
        <dbReference type="Proteomes" id="UP001174694"/>
    </source>
</evidence>
<reference evidence="4" key="1">
    <citation type="submission" date="2022-07" db="EMBL/GenBank/DDBJ databases">
        <title>Fungi with potential for degradation of polypropylene.</title>
        <authorList>
            <person name="Gostincar C."/>
        </authorList>
    </citation>
    <scope>NUCLEOTIDE SEQUENCE</scope>
    <source>
        <strain evidence="4">EXF-13308</strain>
    </source>
</reference>
<keyword evidence="5" id="KW-1185">Reference proteome</keyword>
<evidence type="ECO:0000256" key="1">
    <source>
        <dbReference type="ARBA" id="ARBA00023242"/>
    </source>
</evidence>
<dbReference type="EMBL" id="JANBVO010000024">
    <property type="protein sequence ID" value="KAJ9141849.1"/>
    <property type="molecule type" value="Genomic_DNA"/>
</dbReference>
<dbReference type="SMART" id="SM00066">
    <property type="entry name" value="GAL4"/>
    <property type="match status" value="1"/>
</dbReference>
<dbReference type="GO" id="GO:0001228">
    <property type="term" value="F:DNA-binding transcription activator activity, RNA polymerase II-specific"/>
    <property type="evidence" value="ECO:0007669"/>
    <property type="project" value="TreeGrafter"/>
</dbReference>
<proteinExistence type="predicted"/>
<dbReference type="PANTHER" id="PTHR47784:SF7">
    <property type="entry name" value="ZN(II)2CYS6 TRANSCRIPTION FACTOR (EUROFUNG)"/>
    <property type="match status" value="1"/>
</dbReference>
<feature type="compositionally biased region" description="Low complexity" evidence="2">
    <location>
        <begin position="74"/>
        <end position="85"/>
    </location>
</feature>
<accession>A0AA38RL73</accession>
<dbReference type="PROSITE" id="PS00463">
    <property type="entry name" value="ZN2_CY6_FUNGAL_1"/>
    <property type="match status" value="1"/>
</dbReference>
<dbReference type="SUPFAM" id="SSF57701">
    <property type="entry name" value="Zn2/Cys6 DNA-binding domain"/>
    <property type="match status" value="1"/>
</dbReference>
<name>A0AA38RL73_9PEZI</name>
<keyword evidence="1" id="KW-0539">Nucleus</keyword>
<dbReference type="Proteomes" id="UP001174694">
    <property type="component" value="Unassembled WGS sequence"/>
</dbReference>
<dbReference type="Pfam" id="PF00172">
    <property type="entry name" value="Zn_clus"/>
    <property type="match status" value="1"/>
</dbReference>
<dbReference type="Gene3D" id="4.10.240.10">
    <property type="entry name" value="Zn(2)-C6 fungal-type DNA-binding domain"/>
    <property type="match status" value="1"/>
</dbReference>
<dbReference type="InterPro" id="IPR001138">
    <property type="entry name" value="Zn2Cys6_DnaBD"/>
</dbReference>
<evidence type="ECO:0000313" key="4">
    <source>
        <dbReference type="EMBL" id="KAJ9141849.1"/>
    </source>
</evidence>
<dbReference type="PRINTS" id="PR00755">
    <property type="entry name" value="AFLATOXINBRP"/>
</dbReference>
<dbReference type="PANTHER" id="PTHR47784">
    <property type="entry name" value="STEROL UPTAKE CONTROL PROTEIN 2"/>
    <property type="match status" value="1"/>
</dbReference>
<dbReference type="CDD" id="cd00067">
    <property type="entry name" value="GAL4"/>
    <property type="match status" value="1"/>
</dbReference>
<dbReference type="InterPro" id="IPR053157">
    <property type="entry name" value="Sterol_Uptake_Regulator"/>
</dbReference>
<gene>
    <name evidence="4" type="ORF">NKR23_g7604</name>
</gene>
<protein>
    <submittedName>
        <fullName evidence="4">C6 zinc finger protein</fullName>
    </submittedName>
</protein>
<dbReference type="InterPro" id="IPR036864">
    <property type="entry name" value="Zn2-C6_fun-type_DNA-bd_sf"/>
</dbReference>
<organism evidence="4 5">
    <name type="scientific">Pleurostoma richardsiae</name>
    <dbReference type="NCBI Taxonomy" id="41990"/>
    <lineage>
        <taxon>Eukaryota</taxon>
        <taxon>Fungi</taxon>
        <taxon>Dikarya</taxon>
        <taxon>Ascomycota</taxon>
        <taxon>Pezizomycotina</taxon>
        <taxon>Sordariomycetes</taxon>
        <taxon>Sordariomycetidae</taxon>
        <taxon>Calosphaeriales</taxon>
        <taxon>Pleurostomataceae</taxon>
        <taxon>Pleurostoma</taxon>
    </lineage>
</organism>
<dbReference type="GO" id="GO:0008270">
    <property type="term" value="F:zinc ion binding"/>
    <property type="evidence" value="ECO:0007669"/>
    <property type="project" value="InterPro"/>
</dbReference>
<feature type="region of interest" description="Disordered" evidence="2">
    <location>
        <begin position="74"/>
        <end position="96"/>
    </location>
</feature>
<dbReference type="PROSITE" id="PS50048">
    <property type="entry name" value="ZN2_CY6_FUNGAL_2"/>
    <property type="match status" value="1"/>
</dbReference>
<sequence>MDFVPSSSGEPSMADFPLLSLEADPADFDYGAFLQEDDAEYFAEDSSNSASTNVFTDNSIQTITPQQRVTSLLPNSSFLGPLSSSPPKPRLERRGHTKSRRGCFNCKRRRIKCQETRPACGHCTKTGLKCEYPTIPQVVHQPSNQIPLFSLQDMRFFQHFLLHCYPHVPLKNESIWTHEVPCLSQNHEYLMHAILGLAASELMQEDPSLAPAAMAHRVKAIKAIKTTLAAAPTRATGTFDEEGNALMAACFALTFQSVIMDDGMAEYMTFIRGVVIVAIQMYVKRARLIFSNLGEDQMKILQPLIAKLPPIDSTWTDAAVQAIQALAPLCQGALERTYHQMLLDIAVNLYVSPVEAYKGISKHYGWWMQLPHDDFQKVVDPGDQVFTLLATHWIALKMIMATITEAEQRVAQEQRRAAGQPEHVRERGIDIGITRWLRHLNRRVDAEHRGYNRWPAWVEAQLDRDVAYFGRGSGRTGEWPAGGQ</sequence>
<evidence type="ECO:0000256" key="2">
    <source>
        <dbReference type="SAM" id="MobiDB-lite"/>
    </source>
</evidence>